<dbReference type="EnsemblMetazoa" id="PPA31801.1">
    <property type="protein sequence ID" value="PPA31801.1"/>
    <property type="gene ID" value="WBGene00204665"/>
</dbReference>
<dbReference type="InterPro" id="IPR022783">
    <property type="entry name" value="GCFC_dom"/>
</dbReference>
<dbReference type="InterPro" id="IPR028211">
    <property type="entry name" value="Ntr2"/>
</dbReference>
<dbReference type="InterPro" id="IPR012890">
    <property type="entry name" value="GCFC2-like"/>
</dbReference>
<evidence type="ECO:0000313" key="7">
    <source>
        <dbReference type="Proteomes" id="UP000005239"/>
    </source>
</evidence>
<evidence type="ECO:0000259" key="5">
    <source>
        <dbReference type="Pfam" id="PF07842"/>
    </source>
</evidence>
<dbReference type="Pfam" id="PF07842">
    <property type="entry name" value="GCFC"/>
    <property type="match status" value="1"/>
</dbReference>
<evidence type="ECO:0000256" key="4">
    <source>
        <dbReference type="SAM" id="MobiDB-lite"/>
    </source>
</evidence>
<gene>
    <name evidence="6" type="primary">WBGene00204665</name>
</gene>
<reference evidence="6" key="2">
    <citation type="submission" date="2022-06" db="UniProtKB">
        <authorList>
            <consortium name="EnsemblMetazoa"/>
        </authorList>
    </citation>
    <scope>IDENTIFICATION</scope>
    <source>
        <strain evidence="6">PS312</strain>
    </source>
</reference>
<dbReference type="GO" id="GO:0071008">
    <property type="term" value="C:U2-type post-mRNA release spliceosomal complex"/>
    <property type="evidence" value="ECO:0007669"/>
    <property type="project" value="InterPro"/>
</dbReference>
<evidence type="ECO:0000256" key="1">
    <source>
        <dbReference type="ARBA" id="ARBA00004123"/>
    </source>
</evidence>
<comment type="subcellular location">
    <subcellularLocation>
        <location evidence="1">Nucleus</location>
    </subcellularLocation>
</comment>
<accession>A0A8R1UL07</accession>
<evidence type="ECO:0000256" key="2">
    <source>
        <dbReference type="ARBA" id="ARBA00010801"/>
    </source>
</evidence>
<name>A0A8R1UL07_PRIPA</name>
<keyword evidence="3" id="KW-0539">Nucleus</keyword>
<feature type="region of interest" description="Disordered" evidence="4">
    <location>
        <begin position="1"/>
        <end position="92"/>
    </location>
</feature>
<feature type="compositionally biased region" description="Basic residues" evidence="4">
    <location>
        <begin position="1"/>
        <end position="11"/>
    </location>
</feature>
<dbReference type="PANTHER" id="PTHR12214">
    <property type="entry name" value="GC-RICH SEQUENCE DNA-BINDING FACTOR"/>
    <property type="match status" value="1"/>
</dbReference>
<proteinExistence type="inferred from homology"/>
<keyword evidence="7" id="KW-1185">Reference proteome</keyword>
<evidence type="ECO:0000256" key="3">
    <source>
        <dbReference type="ARBA" id="ARBA00023242"/>
    </source>
</evidence>
<dbReference type="PANTHER" id="PTHR12214:SF0">
    <property type="entry name" value="LD29489P"/>
    <property type="match status" value="1"/>
</dbReference>
<feature type="compositionally biased region" description="Basic and acidic residues" evidence="4">
    <location>
        <begin position="425"/>
        <end position="443"/>
    </location>
</feature>
<dbReference type="GO" id="GO:0005634">
    <property type="term" value="C:nucleus"/>
    <property type="evidence" value="ECO:0000318"/>
    <property type="project" value="GO_Central"/>
</dbReference>
<dbReference type="GO" id="GO:0000390">
    <property type="term" value="P:spliceosomal complex disassembly"/>
    <property type="evidence" value="ECO:0007669"/>
    <property type="project" value="InterPro"/>
</dbReference>
<dbReference type="GO" id="GO:0003677">
    <property type="term" value="F:DNA binding"/>
    <property type="evidence" value="ECO:0007669"/>
    <property type="project" value="InterPro"/>
</dbReference>
<comment type="similarity">
    <text evidence="2">Belongs to the GCF family.</text>
</comment>
<reference evidence="7" key="1">
    <citation type="journal article" date="2008" name="Nat. Genet.">
        <title>The Pristionchus pacificus genome provides a unique perspective on nematode lifestyle and parasitism.</title>
        <authorList>
            <person name="Dieterich C."/>
            <person name="Clifton S.W."/>
            <person name="Schuster L.N."/>
            <person name="Chinwalla A."/>
            <person name="Delehaunty K."/>
            <person name="Dinkelacker I."/>
            <person name="Fulton L."/>
            <person name="Fulton R."/>
            <person name="Godfrey J."/>
            <person name="Minx P."/>
            <person name="Mitreva M."/>
            <person name="Roeseler W."/>
            <person name="Tian H."/>
            <person name="Witte H."/>
            <person name="Yang S.P."/>
            <person name="Wilson R.K."/>
            <person name="Sommer R.J."/>
        </authorList>
    </citation>
    <scope>NUCLEOTIDE SEQUENCE [LARGE SCALE GENOMIC DNA]</scope>
    <source>
        <strain evidence="7">PS312</strain>
    </source>
</reference>
<feature type="compositionally biased region" description="Basic and acidic residues" evidence="4">
    <location>
        <begin position="50"/>
        <end position="92"/>
    </location>
</feature>
<sequence>MFRKPKVKGNTRQRVISDDNEKDEGVEEGRMSVVEVSKPKAIVSFDDDEGKPRADDNFEIKKSKRYQKEQRRQKRLEERAAREMKEEEDTVEHNVEQVIYIKQEVAEERPKKESGLHATSMKKEVVHDYVDEEEENVKGPIPSLGEIPDSRAVYEAKKKREELRRKGKRSDYIPLDEDKKLSMKGEGRRLIREDDEDDEDHEIQTFYSAKAERREEEERRKNAHYNMLEGEEDRENEMDEWERMQINKAVSTRNVGEMKVRQMHDEFMMEQYNLRYGDNKEEVEMEVDVEDEVIVRGGLNNQEPVSISSLLDKLKLRMADREENLNRRRYEVSNLERTIIENDEDRERIRLEEPKLKEKHEMLQRMRVYSMCVLECLDEKVGLVNELVDARRKVNADRRDRIEKRRRRDVKDYYEECSAAASGKDVNRMRIGDDQQRYSDREGRKGKRRRDREGKISGMSHEEGMSSDDEEVTSQMVNDRETLDEIEMKVGQVFSDTLPEYSSLKLILEKMVEWLWTDPTSFNDSYVGVCLPKLASHFVRLQLCMIDPLRSDLILDEMEWYRDVLLISPSNGESTNNQVVISLIPSIVHKVVIPYLTDVISDEWEPVSLTQSTRISTLIRTLLQDTPSLDQSSKPLKRLLNTILQRFNNAMDEDLFVPMFSRSSMDNPHTGCRSFLDRQFWSAIKLIQCVSTFAGVLSDGIIAQLCLSISNRVCVIALQLVDMEEPHVVIKTRALLSCIRKWIGEGRFNELRPLLPLLSNVHKFHPEHKDLMRDAQAVADIVNHKS</sequence>
<dbReference type="AlphaFoldDB" id="A0A8R1UL07"/>
<dbReference type="Pfam" id="PF15458">
    <property type="entry name" value="NTR2"/>
    <property type="match status" value="1"/>
</dbReference>
<organism evidence="6 7">
    <name type="scientific">Pristionchus pacificus</name>
    <name type="common">Parasitic nematode worm</name>
    <dbReference type="NCBI Taxonomy" id="54126"/>
    <lineage>
        <taxon>Eukaryota</taxon>
        <taxon>Metazoa</taxon>
        <taxon>Ecdysozoa</taxon>
        <taxon>Nematoda</taxon>
        <taxon>Chromadorea</taxon>
        <taxon>Rhabditida</taxon>
        <taxon>Rhabditina</taxon>
        <taxon>Diplogasteromorpha</taxon>
        <taxon>Diplogasteroidea</taxon>
        <taxon>Neodiplogasteridae</taxon>
        <taxon>Pristionchus</taxon>
    </lineage>
</organism>
<evidence type="ECO:0000313" key="6">
    <source>
        <dbReference type="EnsemblMetazoa" id="PPA31801.1"/>
    </source>
</evidence>
<feature type="region of interest" description="Disordered" evidence="4">
    <location>
        <begin position="425"/>
        <end position="472"/>
    </location>
</feature>
<dbReference type="Proteomes" id="UP000005239">
    <property type="component" value="Unassembled WGS sequence"/>
</dbReference>
<feature type="compositionally biased region" description="Basic and acidic residues" evidence="4">
    <location>
        <begin position="451"/>
        <end position="464"/>
    </location>
</feature>
<feature type="domain" description="GCF C-terminal" evidence="5">
    <location>
        <begin position="507"/>
        <end position="653"/>
    </location>
</feature>
<protein>
    <recommendedName>
        <fullName evidence="5">GCF C-terminal domain-containing protein</fullName>
    </recommendedName>
</protein>